<evidence type="ECO:0000259" key="2">
    <source>
        <dbReference type="Pfam" id="PF00501"/>
    </source>
</evidence>
<dbReference type="NCBIfam" id="NF005863">
    <property type="entry name" value="PRK07798.1"/>
    <property type="match status" value="1"/>
</dbReference>
<dbReference type="Gene3D" id="3.30.300.30">
    <property type="match status" value="1"/>
</dbReference>
<reference evidence="4 5" key="1">
    <citation type="submission" date="2012-06" db="EMBL/GenBank/DDBJ databases">
        <title>Complete sequence of chromosome of Mycobacterium chubuense NBB4.</title>
        <authorList>
            <consortium name="US DOE Joint Genome Institute"/>
            <person name="Lucas S."/>
            <person name="Han J."/>
            <person name="Lapidus A."/>
            <person name="Cheng J.-F."/>
            <person name="Goodwin L."/>
            <person name="Pitluck S."/>
            <person name="Peters L."/>
            <person name="Mikhailova N."/>
            <person name="Teshima H."/>
            <person name="Detter J.C."/>
            <person name="Han C."/>
            <person name="Tapia R."/>
            <person name="Land M."/>
            <person name="Hauser L."/>
            <person name="Kyrpides N."/>
            <person name="Ivanova N."/>
            <person name="Pagani I."/>
            <person name="Mattes T."/>
            <person name="Holmes A."/>
            <person name="Rutledge P."/>
            <person name="Paulsen I."/>
            <person name="Coleman N."/>
            <person name="Woyke T."/>
        </authorList>
    </citation>
    <scope>NUCLEOTIDE SEQUENCE [LARGE SCALE GENOMIC DNA]</scope>
    <source>
        <strain evidence="4 5">NBB4</strain>
    </source>
</reference>
<dbReference type="GO" id="GO:0016878">
    <property type="term" value="F:acid-thiol ligase activity"/>
    <property type="evidence" value="ECO:0007669"/>
    <property type="project" value="UniProtKB-ARBA"/>
</dbReference>
<keyword evidence="4" id="KW-0436">Ligase</keyword>
<dbReference type="InterPro" id="IPR042099">
    <property type="entry name" value="ANL_N_sf"/>
</dbReference>
<dbReference type="InterPro" id="IPR020845">
    <property type="entry name" value="AMP-binding_CS"/>
</dbReference>
<dbReference type="InterPro" id="IPR045851">
    <property type="entry name" value="AMP-bd_C_sf"/>
</dbReference>
<dbReference type="Pfam" id="PF00501">
    <property type="entry name" value="AMP-binding"/>
    <property type="match status" value="1"/>
</dbReference>
<dbReference type="HOGENOM" id="CLU_000022_59_0_11"/>
<dbReference type="PANTHER" id="PTHR43767:SF1">
    <property type="entry name" value="NONRIBOSOMAL PEPTIDE SYNTHASE PES1 (EUROFUNG)-RELATED"/>
    <property type="match status" value="1"/>
</dbReference>
<dbReference type="InterPro" id="IPR025110">
    <property type="entry name" value="AMP-bd_C"/>
</dbReference>
<feature type="region of interest" description="Disordered" evidence="1">
    <location>
        <begin position="523"/>
        <end position="550"/>
    </location>
</feature>
<dbReference type="InterPro" id="IPR050237">
    <property type="entry name" value="ATP-dep_AMP-bd_enzyme"/>
</dbReference>
<dbReference type="AlphaFoldDB" id="I4BPS1"/>
<protein>
    <submittedName>
        <fullName evidence="4">Acyl-CoA synthetase (AMP-forming)/AMP-acid ligase II</fullName>
    </submittedName>
</protein>
<dbReference type="KEGG" id="mcb:Mycch_4576"/>
<dbReference type="eggNOG" id="COG0318">
    <property type="taxonomic scope" value="Bacteria"/>
</dbReference>
<dbReference type="RefSeq" id="WP_014817746.1">
    <property type="nucleotide sequence ID" value="NC_018027.1"/>
</dbReference>
<dbReference type="Gene3D" id="3.40.50.12780">
    <property type="entry name" value="N-terminal domain of ligase-like"/>
    <property type="match status" value="1"/>
</dbReference>
<proteinExistence type="predicted"/>
<dbReference type="OrthoDB" id="3443462at2"/>
<feature type="domain" description="AMP-dependent synthetase/ligase" evidence="2">
    <location>
        <begin position="10"/>
        <end position="387"/>
    </location>
</feature>
<dbReference type="CDD" id="cd05924">
    <property type="entry name" value="FACL_like_5"/>
    <property type="match status" value="1"/>
</dbReference>
<gene>
    <name evidence="4" type="ordered locus">Mycch_4576</name>
</gene>
<accession>I4BPS1</accession>
<name>I4BPS1_MYCCN</name>
<organism evidence="4 5">
    <name type="scientific">Mycolicibacterium chubuense (strain NBB4)</name>
    <name type="common">Mycobacterium chubuense</name>
    <dbReference type="NCBI Taxonomy" id="710421"/>
    <lineage>
        <taxon>Bacteria</taxon>
        <taxon>Bacillati</taxon>
        <taxon>Actinomycetota</taxon>
        <taxon>Actinomycetes</taxon>
        <taxon>Mycobacteriales</taxon>
        <taxon>Mycobacteriaceae</taxon>
        <taxon>Mycolicibacterium</taxon>
    </lineage>
</organism>
<sequence>MALNIADLAEHAIDAVPDRVALISGDQQLTYAELEEKSNRLAHYLIDQGVKKDDKVGLYCRNRLEIVIAMLGIVKAGAILVNVNFRYVEGELKYLFDNSDMVALVHERRYADRVANVLPETPKVKTILVVEDGSDEDYQRYGGVEFYSALEQGSPERDFGPRSEDDIYLLYTGGTTGFPKGVMWRHEDIYRVLFGGTDFATGEPIADEYGLAKQAAESGPMVRYPIPPMIHGATQSATWMALFSGQTTVLTPEFDAHSVWRTIHEHNVNLLFFTGDAMARPLLDALLAHQDAGEELDLSSLFLLASTAALFSTSIKEKFLELLPNRIITDSIGSSETGFGGTSVVAKGQSHTGGPRVTIDKNTVVLDEDGNEVEPGSGKRGIIAKRGHIPVGYFKDEKKTAETFKTINGVRYAIPGDYAEVEADGTVTMLGRGSVSINSGGEKIYPEEVEAALKGHPDVFDALVVGVPDPRFGQHVAAVVQAREGTRPTLADLDAFVRSEIAGYKVPRSLWLVDEVKRSPAGKPDYRWAKDVTEERPADEVHEKHAAVNS</sequence>
<keyword evidence="5" id="KW-1185">Reference proteome</keyword>
<feature type="domain" description="AMP-binding enzyme C-terminal" evidence="3">
    <location>
        <begin position="448"/>
        <end position="523"/>
    </location>
</feature>
<dbReference type="Proteomes" id="UP000006057">
    <property type="component" value="Chromosome"/>
</dbReference>
<dbReference type="InterPro" id="IPR000873">
    <property type="entry name" value="AMP-dep_synth/lig_dom"/>
</dbReference>
<dbReference type="SUPFAM" id="SSF56801">
    <property type="entry name" value="Acetyl-CoA synthetase-like"/>
    <property type="match status" value="1"/>
</dbReference>
<dbReference type="PATRIC" id="fig|710421.3.peg.4566"/>
<dbReference type="Pfam" id="PF13193">
    <property type="entry name" value="AMP-binding_C"/>
    <property type="match status" value="1"/>
</dbReference>
<dbReference type="EMBL" id="CP003053">
    <property type="protein sequence ID" value="AFM19278.1"/>
    <property type="molecule type" value="Genomic_DNA"/>
</dbReference>
<dbReference type="STRING" id="710421.Mycch_4576"/>
<evidence type="ECO:0000259" key="3">
    <source>
        <dbReference type="Pfam" id="PF13193"/>
    </source>
</evidence>
<evidence type="ECO:0000313" key="5">
    <source>
        <dbReference type="Proteomes" id="UP000006057"/>
    </source>
</evidence>
<evidence type="ECO:0000313" key="4">
    <source>
        <dbReference type="EMBL" id="AFM19278.1"/>
    </source>
</evidence>
<dbReference type="PROSITE" id="PS00455">
    <property type="entry name" value="AMP_BINDING"/>
    <property type="match status" value="1"/>
</dbReference>
<evidence type="ECO:0000256" key="1">
    <source>
        <dbReference type="SAM" id="MobiDB-lite"/>
    </source>
</evidence>
<dbReference type="PANTHER" id="PTHR43767">
    <property type="entry name" value="LONG-CHAIN-FATTY-ACID--COA LIGASE"/>
    <property type="match status" value="1"/>
</dbReference>